<comment type="similarity">
    <text evidence="1">Belongs to the iron/ascorbate-dependent oxidoreductase family.</text>
</comment>
<evidence type="ECO:0000313" key="7">
    <source>
        <dbReference type="EMBL" id="RXI00059.1"/>
    </source>
</evidence>
<evidence type="ECO:0000313" key="8">
    <source>
        <dbReference type="Proteomes" id="UP000290289"/>
    </source>
</evidence>
<dbReference type="Proteomes" id="UP000290289">
    <property type="component" value="Chromosome 5"/>
</dbReference>
<reference evidence="7 8" key="1">
    <citation type="submission" date="2018-10" db="EMBL/GenBank/DDBJ databases">
        <title>A high-quality apple genome assembly.</title>
        <authorList>
            <person name="Hu J."/>
        </authorList>
    </citation>
    <scope>NUCLEOTIDE SEQUENCE [LARGE SCALE GENOMIC DNA]</scope>
    <source>
        <strain evidence="8">cv. HFTH1</strain>
        <tissue evidence="7">Young leaf</tissue>
    </source>
</reference>
<evidence type="ECO:0000256" key="1">
    <source>
        <dbReference type="ARBA" id="ARBA00008056"/>
    </source>
</evidence>
<dbReference type="Gene3D" id="2.60.120.330">
    <property type="entry name" value="B-lactam Antibiotic, Isopenicillin N Synthase, Chain"/>
    <property type="match status" value="2"/>
</dbReference>
<keyword evidence="3" id="KW-0560">Oxidoreductase</keyword>
<keyword evidence="5" id="KW-0732">Signal</keyword>
<organism evidence="7 8">
    <name type="scientific">Malus domestica</name>
    <name type="common">Apple</name>
    <name type="synonym">Pyrus malus</name>
    <dbReference type="NCBI Taxonomy" id="3750"/>
    <lineage>
        <taxon>Eukaryota</taxon>
        <taxon>Viridiplantae</taxon>
        <taxon>Streptophyta</taxon>
        <taxon>Embryophyta</taxon>
        <taxon>Tracheophyta</taxon>
        <taxon>Spermatophyta</taxon>
        <taxon>Magnoliopsida</taxon>
        <taxon>eudicotyledons</taxon>
        <taxon>Gunneridae</taxon>
        <taxon>Pentapetalae</taxon>
        <taxon>rosids</taxon>
        <taxon>fabids</taxon>
        <taxon>Rosales</taxon>
        <taxon>Rosaceae</taxon>
        <taxon>Amygdaloideae</taxon>
        <taxon>Maleae</taxon>
        <taxon>Malus</taxon>
    </lineage>
</organism>
<accession>A0A498JVY4</accession>
<dbReference type="PANTHER" id="PTHR10209">
    <property type="entry name" value="OXIDOREDUCTASE, 2OG-FE II OXYGENASE FAMILY PROTEIN"/>
    <property type="match status" value="1"/>
</dbReference>
<evidence type="ECO:0000256" key="4">
    <source>
        <dbReference type="ARBA" id="ARBA00023004"/>
    </source>
</evidence>
<evidence type="ECO:0000256" key="3">
    <source>
        <dbReference type="ARBA" id="ARBA00023002"/>
    </source>
</evidence>
<protein>
    <recommendedName>
        <fullName evidence="6">Isopenicillin N synthase-like Fe(2+) 2OG dioxygenase domain-containing protein</fullName>
    </recommendedName>
</protein>
<dbReference type="PANTHER" id="PTHR10209:SF776">
    <property type="entry name" value="2OG-FE(II) OXYGENASE FAMILY OXIDOREDUCTASE"/>
    <property type="match status" value="1"/>
</dbReference>
<dbReference type="EMBL" id="RDQH01000331">
    <property type="protein sequence ID" value="RXI00059.1"/>
    <property type="molecule type" value="Genomic_DNA"/>
</dbReference>
<evidence type="ECO:0000256" key="2">
    <source>
        <dbReference type="ARBA" id="ARBA00022723"/>
    </source>
</evidence>
<sequence>MILIPVVAFCFLCLICRDITMEYSDHVHKLGVTLFQLLSEALGLKSDHLLSLDCANGHLILTHYYPPCPEPELTMGTIKHLDPDFGGLQLISNDRFKSIEHQVLANYEGPRVSIACFFTLHLYPSTRLYSPIKNLLSEDHPPVYKETSLQDFISYYYGKGLDGNSALTHFKWRR</sequence>
<keyword evidence="4" id="KW-0408">Iron</keyword>
<feature type="chain" id="PRO_5019788885" description="Isopenicillin N synthase-like Fe(2+) 2OG dioxygenase domain-containing protein" evidence="5">
    <location>
        <begin position="19"/>
        <end position="174"/>
    </location>
</feature>
<keyword evidence="8" id="KW-1185">Reference proteome</keyword>
<feature type="domain" description="Isopenicillin N synthase-like Fe(2+) 2OG dioxygenase" evidence="6">
    <location>
        <begin position="88"/>
        <end position="118"/>
    </location>
</feature>
<proteinExistence type="inferred from homology"/>
<dbReference type="InterPro" id="IPR027443">
    <property type="entry name" value="IPNS-like_sf"/>
</dbReference>
<comment type="caution">
    <text evidence="7">The sequence shown here is derived from an EMBL/GenBank/DDBJ whole genome shotgun (WGS) entry which is preliminary data.</text>
</comment>
<keyword evidence="2" id="KW-0479">Metal-binding</keyword>
<dbReference type="Pfam" id="PF03171">
    <property type="entry name" value="2OG-FeII_Oxy"/>
    <property type="match status" value="1"/>
</dbReference>
<dbReference type="SMR" id="A0A498JVY4"/>
<name>A0A498JVY4_MALDO</name>
<dbReference type="STRING" id="3750.A0A498JVY4"/>
<evidence type="ECO:0000259" key="6">
    <source>
        <dbReference type="Pfam" id="PF03171"/>
    </source>
</evidence>
<evidence type="ECO:0000256" key="5">
    <source>
        <dbReference type="SAM" id="SignalP"/>
    </source>
</evidence>
<dbReference type="SUPFAM" id="SSF51197">
    <property type="entry name" value="Clavaminate synthase-like"/>
    <property type="match status" value="1"/>
</dbReference>
<dbReference type="InterPro" id="IPR044861">
    <property type="entry name" value="IPNS-like_FE2OG_OXY"/>
</dbReference>
<dbReference type="AlphaFoldDB" id="A0A498JVY4"/>
<dbReference type="GO" id="GO:0016491">
    <property type="term" value="F:oxidoreductase activity"/>
    <property type="evidence" value="ECO:0007669"/>
    <property type="project" value="UniProtKB-KW"/>
</dbReference>
<dbReference type="GO" id="GO:0046872">
    <property type="term" value="F:metal ion binding"/>
    <property type="evidence" value="ECO:0007669"/>
    <property type="project" value="UniProtKB-KW"/>
</dbReference>
<gene>
    <name evidence="7" type="ORF">DVH24_030549</name>
</gene>
<feature type="signal peptide" evidence="5">
    <location>
        <begin position="1"/>
        <end position="18"/>
    </location>
</feature>